<accession>A0A830HFG1</accession>
<organism evidence="1 2">
    <name type="scientific">Pycnococcus provasolii</name>
    <dbReference type="NCBI Taxonomy" id="41880"/>
    <lineage>
        <taxon>Eukaryota</taxon>
        <taxon>Viridiplantae</taxon>
        <taxon>Chlorophyta</taxon>
        <taxon>Pseudoscourfieldiophyceae</taxon>
        <taxon>Pseudoscourfieldiales</taxon>
        <taxon>Pycnococcaceae</taxon>
        <taxon>Pycnococcus</taxon>
    </lineage>
</organism>
<evidence type="ECO:0008006" key="3">
    <source>
        <dbReference type="Google" id="ProtNLM"/>
    </source>
</evidence>
<sequence>MATSTSASHVLASHSHSNSNSSGAFFFGDYLPESLYHVVFSCLLTSEDTVVDASCLGNDSTSSSSSSSTLKSIQALLTASTVCKRWRSWILNNEALWKQAAQIRWKDKAQPLSPSKAKLKAQSDDSADCSDDDTSCWWRPLNDETWYDAFRRVESDARRVSITREELAATTWKFKFQVDHEMLFRRPEDPNPPRPAEWECVFTADSMFVSNVPHAPSTRRPLKWSWVVDSACEAADDAATRVVVGPYPPLKVSRREDWSWVLENQFVRITNPPSTALLL</sequence>
<dbReference type="Proteomes" id="UP000660262">
    <property type="component" value="Unassembled WGS sequence"/>
</dbReference>
<dbReference type="Gene3D" id="1.20.1280.50">
    <property type="match status" value="1"/>
</dbReference>
<comment type="caution">
    <text evidence="1">The sequence shown here is derived from an EMBL/GenBank/DDBJ whole genome shotgun (WGS) entry which is preliminary data.</text>
</comment>
<dbReference type="OrthoDB" id="3219396at2759"/>
<dbReference type="SUPFAM" id="SSF81383">
    <property type="entry name" value="F-box domain"/>
    <property type="match status" value="1"/>
</dbReference>
<reference evidence="1" key="1">
    <citation type="submission" date="2020-10" db="EMBL/GenBank/DDBJ databases">
        <title>Unveiling of a novel bifunctional photoreceptor, Dualchrome1, isolated from a cosmopolitan green alga.</title>
        <authorList>
            <person name="Suzuki S."/>
            <person name="Kawachi M."/>
        </authorList>
    </citation>
    <scope>NUCLEOTIDE SEQUENCE</scope>
    <source>
        <strain evidence="1">NIES 2893</strain>
    </source>
</reference>
<proteinExistence type="predicted"/>
<gene>
    <name evidence="1" type="ORF">PPROV_000312500</name>
</gene>
<evidence type="ECO:0000313" key="2">
    <source>
        <dbReference type="Proteomes" id="UP000660262"/>
    </source>
</evidence>
<dbReference type="InterPro" id="IPR036047">
    <property type="entry name" value="F-box-like_dom_sf"/>
</dbReference>
<evidence type="ECO:0000313" key="1">
    <source>
        <dbReference type="EMBL" id="GHP04371.1"/>
    </source>
</evidence>
<dbReference type="EMBL" id="BNJQ01000007">
    <property type="protein sequence ID" value="GHP04371.1"/>
    <property type="molecule type" value="Genomic_DNA"/>
</dbReference>
<name>A0A830HFG1_9CHLO</name>
<dbReference type="AlphaFoldDB" id="A0A830HFG1"/>
<keyword evidence="2" id="KW-1185">Reference proteome</keyword>
<protein>
    <recommendedName>
        <fullName evidence="3">F-box domain-containing protein</fullName>
    </recommendedName>
</protein>